<protein>
    <submittedName>
        <fullName evidence="1">Isoprenoid synthase domain-containing protein</fullName>
    </submittedName>
</protein>
<evidence type="ECO:0000313" key="1">
    <source>
        <dbReference type="EMBL" id="PLB36387.1"/>
    </source>
</evidence>
<dbReference type="OrthoDB" id="1731983at2759"/>
<evidence type="ECO:0000313" key="2">
    <source>
        <dbReference type="Proteomes" id="UP000234585"/>
    </source>
</evidence>
<dbReference type="SUPFAM" id="SSF48576">
    <property type="entry name" value="Terpenoid synthases"/>
    <property type="match status" value="1"/>
</dbReference>
<dbReference type="InterPro" id="IPR008949">
    <property type="entry name" value="Isoprenoid_synthase_dom_sf"/>
</dbReference>
<proteinExistence type="predicted"/>
<keyword evidence="2" id="KW-1185">Reference proteome</keyword>
<name>A0A2I2F6X8_ASPCN</name>
<sequence>MRQQLKFPDFGIVPTGISPTSIVTQAHISFLRDIQMDPEVDTDKIHQKAVAEVAAIRLFFPDVRTEAIQICMAAWLSTLCTIDDILEEMDPPAAEAALGQSIEIVLGQNELDLKVYLTPHKNQVAFIMTRLRNYCSHHLTVPTAEDFLAEVANVCKGLVSELDYRGGSSTGLGKRDLSTYLQIRVRTIGIGPFFALIRHLYCSGSRKQADMIGLQRAVSLAAGLQNDLIGLEKDLRNGESMNAVVVALRDMGREASDQNCLREATCRVTHIHNECVEAIFMMLEGWNKNEFAGMADEVSCCRVIAAFVESHMKWCASAKRYQLTI</sequence>
<dbReference type="Pfam" id="PF19086">
    <property type="entry name" value="Terpene_syn_C_2"/>
    <property type="match status" value="1"/>
</dbReference>
<dbReference type="RefSeq" id="XP_024670399.1">
    <property type="nucleotide sequence ID" value="XM_024816699.1"/>
</dbReference>
<organism evidence="1 2">
    <name type="scientific">Aspergillus candidus</name>
    <dbReference type="NCBI Taxonomy" id="41067"/>
    <lineage>
        <taxon>Eukaryota</taxon>
        <taxon>Fungi</taxon>
        <taxon>Dikarya</taxon>
        <taxon>Ascomycota</taxon>
        <taxon>Pezizomycotina</taxon>
        <taxon>Eurotiomycetes</taxon>
        <taxon>Eurotiomycetidae</taxon>
        <taxon>Eurotiales</taxon>
        <taxon>Aspergillaceae</taxon>
        <taxon>Aspergillus</taxon>
        <taxon>Aspergillus subgen. Circumdati</taxon>
    </lineage>
</organism>
<dbReference type="AlphaFoldDB" id="A0A2I2F6X8"/>
<dbReference type="Gene3D" id="1.10.600.10">
    <property type="entry name" value="Farnesyl Diphosphate Synthase"/>
    <property type="match status" value="1"/>
</dbReference>
<reference evidence="1 2" key="1">
    <citation type="submission" date="2017-12" db="EMBL/GenBank/DDBJ databases">
        <authorList>
            <consortium name="DOE Joint Genome Institute"/>
            <person name="Haridas S."/>
            <person name="Kjaerbolling I."/>
            <person name="Vesth T.C."/>
            <person name="Frisvad J.C."/>
            <person name="Nybo J.L."/>
            <person name="Theobald S."/>
            <person name="Kuo A."/>
            <person name="Bowyer P."/>
            <person name="Matsuda Y."/>
            <person name="Mondo S."/>
            <person name="Lyhne E.K."/>
            <person name="Kogle M.E."/>
            <person name="Clum A."/>
            <person name="Lipzen A."/>
            <person name="Salamov A."/>
            <person name="Ngan C.Y."/>
            <person name="Daum C."/>
            <person name="Chiniquy J."/>
            <person name="Barry K."/>
            <person name="LaButti K."/>
            <person name="Simmons B.A."/>
            <person name="Magnuson J.K."/>
            <person name="Mortensen U.H."/>
            <person name="Larsen T.O."/>
            <person name="Grigoriev I.V."/>
            <person name="Baker S.E."/>
            <person name="Andersen M.R."/>
            <person name="Nordberg H.P."/>
            <person name="Cantor M.N."/>
            <person name="Hua S.X."/>
        </authorList>
    </citation>
    <scope>NUCLEOTIDE SEQUENCE [LARGE SCALE GENOMIC DNA]</scope>
    <source>
        <strain evidence="1 2">CBS 102.13</strain>
    </source>
</reference>
<dbReference type="Proteomes" id="UP000234585">
    <property type="component" value="Unassembled WGS sequence"/>
</dbReference>
<dbReference type="GeneID" id="36523859"/>
<accession>A0A2I2F6X8</accession>
<gene>
    <name evidence="1" type="ORF">BDW47DRAFT_127352</name>
</gene>
<dbReference type="EMBL" id="KZ559152">
    <property type="protein sequence ID" value="PLB36387.1"/>
    <property type="molecule type" value="Genomic_DNA"/>
</dbReference>